<evidence type="ECO:0000313" key="3">
    <source>
        <dbReference type="Proteomes" id="UP000011717"/>
    </source>
</evidence>
<feature type="transmembrane region" description="Helical" evidence="1">
    <location>
        <begin position="87"/>
        <end position="108"/>
    </location>
</feature>
<protein>
    <recommendedName>
        <fullName evidence="4">Iron uptake protein</fullName>
    </recommendedName>
</protein>
<evidence type="ECO:0008006" key="4">
    <source>
        <dbReference type="Google" id="ProtNLM"/>
    </source>
</evidence>
<dbReference type="RefSeq" id="WP_008602238.1">
    <property type="nucleotide sequence ID" value="NZ_AMRV01000005.1"/>
</dbReference>
<keyword evidence="1" id="KW-0812">Transmembrane</keyword>
<keyword evidence="3" id="KW-1185">Reference proteome</keyword>
<feature type="transmembrane region" description="Helical" evidence="1">
    <location>
        <begin position="33"/>
        <end position="56"/>
    </location>
</feature>
<proteinExistence type="predicted"/>
<accession>M2U4C4</accession>
<organism evidence="2 3">
    <name type="scientific">Pacificimonas flava</name>
    <dbReference type="NCBI Taxonomy" id="1234595"/>
    <lineage>
        <taxon>Bacteria</taxon>
        <taxon>Pseudomonadati</taxon>
        <taxon>Pseudomonadota</taxon>
        <taxon>Alphaproteobacteria</taxon>
        <taxon>Sphingomonadales</taxon>
        <taxon>Sphingosinicellaceae</taxon>
        <taxon>Pacificimonas</taxon>
    </lineage>
</organism>
<reference evidence="2 3" key="1">
    <citation type="journal article" date="2013" name="Genome Announc.">
        <title>Draft Genome Sequence of Strain JLT2015T, Belonging to the Family Sphingomonadaceae of the Alphaproteobacteria.</title>
        <authorList>
            <person name="Tang K."/>
            <person name="Liu K."/>
            <person name="Li S."/>
            <person name="Jiao N."/>
        </authorList>
    </citation>
    <scope>NUCLEOTIDE SEQUENCE [LARGE SCALE GENOMIC DNA]</scope>
    <source>
        <strain evidence="2 3">JLT2015</strain>
    </source>
</reference>
<dbReference type="AlphaFoldDB" id="M2U4C4"/>
<dbReference type="InterPro" id="IPR021762">
    <property type="entry name" value="DUF3325"/>
</dbReference>
<gene>
    <name evidence="2" type="ORF">C725_1897</name>
</gene>
<comment type="caution">
    <text evidence="2">The sequence shown here is derived from an EMBL/GenBank/DDBJ whole genome shotgun (WGS) entry which is preliminary data.</text>
</comment>
<evidence type="ECO:0000256" key="1">
    <source>
        <dbReference type="SAM" id="Phobius"/>
    </source>
</evidence>
<evidence type="ECO:0000313" key="2">
    <source>
        <dbReference type="EMBL" id="EMD82857.1"/>
    </source>
</evidence>
<keyword evidence="1" id="KW-0472">Membrane</keyword>
<sequence>MPISLCLSFLAFFALAFSMGRHRQQMTVRRLGAFGRFSAPAGWGLLLLSPLPFALLPNEGIALTEWFGVLTVAATGVLLMLTYRPRALPLAAAAVSVLLLILALLVVLPGRV</sequence>
<dbReference type="EMBL" id="AMRV01000005">
    <property type="protein sequence ID" value="EMD82857.1"/>
    <property type="molecule type" value="Genomic_DNA"/>
</dbReference>
<name>M2U4C4_9SPHN</name>
<keyword evidence="1" id="KW-1133">Transmembrane helix</keyword>
<dbReference type="Proteomes" id="UP000011717">
    <property type="component" value="Unassembled WGS sequence"/>
</dbReference>
<dbReference type="Pfam" id="PF11804">
    <property type="entry name" value="DUF3325"/>
    <property type="match status" value="1"/>
</dbReference>
<feature type="transmembrane region" description="Helical" evidence="1">
    <location>
        <begin position="63"/>
        <end position="81"/>
    </location>
</feature>